<reference evidence="1" key="2">
    <citation type="journal article" date="2015" name="Data Brief">
        <title>Shoot transcriptome of the giant reed, Arundo donax.</title>
        <authorList>
            <person name="Barrero R.A."/>
            <person name="Guerrero F.D."/>
            <person name="Moolhuijzen P."/>
            <person name="Goolsby J.A."/>
            <person name="Tidwell J."/>
            <person name="Bellgard S.E."/>
            <person name="Bellgard M.I."/>
        </authorList>
    </citation>
    <scope>NUCLEOTIDE SEQUENCE</scope>
    <source>
        <tissue evidence="1">Shoot tissue taken approximately 20 cm above the soil surface</tissue>
    </source>
</reference>
<accession>A0A0A9F7I2</accession>
<name>A0A0A9F7I2_ARUDO</name>
<proteinExistence type="predicted"/>
<evidence type="ECO:0000313" key="1">
    <source>
        <dbReference type="EMBL" id="JAE06086.1"/>
    </source>
</evidence>
<protein>
    <submittedName>
        <fullName evidence="1">Uncharacterized protein</fullName>
    </submittedName>
</protein>
<dbReference type="EMBL" id="GBRH01191810">
    <property type="protein sequence ID" value="JAE06086.1"/>
    <property type="molecule type" value="Transcribed_RNA"/>
</dbReference>
<organism evidence="1">
    <name type="scientific">Arundo donax</name>
    <name type="common">Giant reed</name>
    <name type="synonym">Donax arundinaceus</name>
    <dbReference type="NCBI Taxonomy" id="35708"/>
    <lineage>
        <taxon>Eukaryota</taxon>
        <taxon>Viridiplantae</taxon>
        <taxon>Streptophyta</taxon>
        <taxon>Embryophyta</taxon>
        <taxon>Tracheophyta</taxon>
        <taxon>Spermatophyta</taxon>
        <taxon>Magnoliopsida</taxon>
        <taxon>Liliopsida</taxon>
        <taxon>Poales</taxon>
        <taxon>Poaceae</taxon>
        <taxon>PACMAD clade</taxon>
        <taxon>Arundinoideae</taxon>
        <taxon>Arundineae</taxon>
        <taxon>Arundo</taxon>
    </lineage>
</organism>
<dbReference type="AlphaFoldDB" id="A0A0A9F7I2"/>
<reference evidence="1" key="1">
    <citation type="submission" date="2014-09" db="EMBL/GenBank/DDBJ databases">
        <authorList>
            <person name="Magalhaes I.L.F."/>
            <person name="Oliveira U."/>
            <person name="Santos F.R."/>
            <person name="Vidigal T.H.D.A."/>
            <person name="Brescovit A.D."/>
            <person name="Santos A.J."/>
        </authorList>
    </citation>
    <scope>NUCLEOTIDE SEQUENCE</scope>
    <source>
        <tissue evidence="1">Shoot tissue taken approximately 20 cm above the soil surface</tissue>
    </source>
</reference>
<sequence>MLFCCCLRISEVLHLVLLHMKNNSIVLLVTPIRGKLLMKCYGSLLLGKAAYKVLSFFRVGSKGPPYSSA</sequence>